<comment type="caution">
    <text evidence="2">The sequence shown here is derived from an EMBL/GenBank/DDBJ whole genome shotgun (WGS) entry which is preliminary data.</text>
</comment>
<feature type="transmembrane region" description="Helical" evidence="1">
    <location>
        <begin position="70"/>
        <end position="92"/>
    </location>
</feature>
<accession>A0ABS5Z5B9</accession>
<keyword evidence="3" id="KW-1185">Reference proteome</keyword>
<evidence type="ECO:0000256" key="1">
    <source>
        <dbReference type="SAM" id="Phobius"/>
    </source>
</evidence>
<feature type="transmembrane region" description="Helical" evidence="1">
    <location>
        <begin position="104"/>
        <end position="126"/>
    </location>
</feature>
<keyword evidence="1" id="KW-1133">Transmembrane helix</keyword>
<organism evidence="2 3">
    <name type="scientific">Paractinoplanes bogorensis</name>
    <dbReference type="NCBI Taxonomy" id="1610840"/>
    <lineage>
        <taxon>Bacteria</taxon>
        <taxon>Bacillati</taxon>
        <taxon>Actinomycetota</taxon>
        <taxon>Actinomycetes</taxon>
        <taxon>Micromonosporales</taxon>
        <taxon>Micromonosporaceae</taxon>
        <taxon>Paractinoplanes</taxon>
    </lineage>
</organism>
<dbReference type="Proteomes" id="UP001519654">
    <property type="component" value="Unassembled WGS sequence"/>
</dbReference>
<protein>
    <submittedName>
        <fullName evidence="2">Uncharacterized protein</fullName>
    </submittedName>
</protein>
<keyword evidence="1" id="KW-0472">Membrane</keyword>
<sequence length="173" mass="18515">MGNEKTTSVHVGLHELDGLRWPKEPLSGTGPRRPIAVPLPRLPWSTAAVEVPLGESAEGGIARVTRLRKIFGYGVAPTIILLFVVADVLLLWGRFGSLDVPGGLFGVFGVAGVVLILTGLLPDVVARATGTPYVSRGRLRFPAARNDVLGQLVKLNPQIDVSGWPRGDLQSRR</sequence>
<proteinExistence type="predicted"/>
<reference evidence="2 3" key="1">
    <citation type="submission" date="2021-06" db="EMBL/GenBank/DDBJ databases">
        <title>Actinoplanes lichenicola sp. nov., and Actinoplanes ovalisporus sp. nov., isolated from lichen in Thailand.</title>
        <authorList>
            <person name="Saeng-In P."/>
            <person name="Kanchanasin P."/>
            <person name="Yuki M."/>
            <person name="Kudo T."/>
            <person name="Ohkuma M."/>
            <person name="Phongsopitanun W."/>
            <person name="Tanasupawat S."/>
        </authorList>
    </citation>
    <scope>NUCLEOTIDE SEQUENCE [LARGE SCALE GENOMIC DNA]</scope>
    <source>
        <strain evidence="2 3">NBRC 110975</strain>
    </source>
</reference>
<dbReference type="EMBL" id="JAHKKG010000025">
    <property type="protein sequence ID" value="MBU2670897.1"/>
    <property type="molecule type" value="Genomic_DNA"/>
</dbReference>
<dbReference type="RefSeq" id="WP_215796137.1">
    <property type="nucleotide sequence ID" value="NZ_JAHKKG010000025.1"/>
</dbReference>
<evidence type="ECO:0000313" key="2">
    <source>
        <dbReference type="EMBL" id="MBU2670897.1"/>
    </source>
</evidence>
<gene>
    <name evidence="2" type="ORF">KOI35_46100</name>
</gene>
<name>A0ABS5Z5B9_9ACTN</name>
<evidence type="ECO:0000313" key="3">
    <source>
        <dbReference type="Proteomes" id="UP001519654"/>
    </source>
</evidence>
<keyword evidence="1" id="KW-0812">Transmembrane</keyword>